<dbReference type="PANTHER" id="PTHR19306:SF11">
    <property type="entry name" value="CHROMOSOME UNDETERMINED SCAFFOLD_56, WHOLE GENOME SHOTGUN SEQUENCE"/>
    <property type="match status" value="1"/>
</dbReference>
<dbReference type="Proteomes" id="UP000692954">
    <property type="component" value="Unassembled WGS sequence"/>
</dbReference>
<dbReference type="GO" id="GO:0000724">
    <property type="term" value="P:double-strand break repair via homologous recombination"/>
    <property type="evidence" value="ECO:0007669"/>
    <property type="project" value="TreeGrafter"/>
</dbReference>
<keyword evidence="4" id="KW-0547">Nucleotide-binding</keyword>
<dbReference type="PANTHER" id="PTHR19306">
    <property type="entry name" value="STRUCTURAL MAINTENANCE OF CHROMOSOMES 5,6 SMC5, SMC6"/>
    <property type="match status" value="1"/>
</dbReference>
<name>A0A8S1RP54_9CILI</name>
<dbReference type="GO" id="GO:0005524">
    <property type="term" value="F:ATP binding"/>
    <property type="evidence" value="ECO:0007669"/>
    <property type="project" value="UniProtKB-KW"/>
</dbReference>
<dbReference type="AlphaFoldDB" id="A0A8S1RP54"/>
<organism evidence="12 13">
    <name type="scientific">Paramecium sonneborni</name>
    <dbReference type="NCBI Taxonomy" id="65129"/>
    <lineage>
        <taxon>Eukaryota</taxon>
        <taxon>Sar</taxon>
        <taxon>Alveolata</taxon>
        <taxon>Ciliophora</taxon>
        <taxon>Intramacronucleata</taxon>
        <taxon>Oligohymenophorea</taxon>
        <taxon>Peniculida</taxon>
        <taxon>Parameciidae</taxon>
        <taxon>Paramecium</taxon>
    </lineage>
</organism>
<evidence type="ECO:0000256" key="9">
    <source>
        <dbReference type="ARBA" id="ARBA00023204"/>
    </source>
</evidence>
<reference evidence="12" key="1">
    <citation type="submission" date="2021-01" db="EMBL/GenBank/DDBJ databases">
        <authorList>
            <consortium name="Genoscope - CEA"/>
            <person name="William W."/>
        </authorList>
    </citation>
    <scope>NUCLEOTIDE SEQUENCE</scope>
</reference>
<evidence type="ECO:0000256" key="5">
    <source>
        <dbReference type="ARBA" id="ARBA00022763"/>
    </source>
</evidence>
<proteinExistence type="predicted"/>
<evidence type="ECO:0000256" key="3">
    <source>
        <dbReference type="ARBA" id="ARBA00022454"/>
    </source>
</evidence>
<evidence type="ECO:0000256" key="2">
    <source>
        <dbReference type="ARBA" id="ARBA00004286"/>
    </source>
</evidence>
<sequence>MSGFTQFKIETTDKRVNAYQPIRNVQHQQYITGAQLRPEDYRVQTNPIMQEQITINDQASFQKIIIAKDSEIANLRQSVDSLNKQISDYINEIDQWKNKYKQLQVEKGTNRITNIHQGNDFEINQYKDEINKLKQENKQLEEQIKKTVYVSYSPNYEINELRDQIKQLTLEKEDLIILKNLQTQKFQTSQIQNQQNTIKQSIVLDLDQFKNERDEYKRKIQLLEDKIQDQQQEIQSLNFNCDQYIQEIQQSSLRSINKNQNVEIENYIKRISALQNEILVWQNRYKATQTQEQGYSIEQKVSQKDNQIIYLQERIRQFELQVEQLKLEAEKSKKELNGYRISCDNKKCDTQEVDALKRKIAEMEQDIQILIQDLNERDQRISSTQNEYQEFRNQNKTQYQQELNQLRQERDKYQQDYERLSNELMIMQRQSDQYNKNNNLELDQLRQRIIELEQQLRNSNYQYQLLQNSNSNLSAQLQNQQQSQQSQYQQQSLKEEYKNLQNQYMQIQSEIYTYKELIKKYQNDQEMLYQENLQLKQQKSQIEKNTYQFTNQQNEYQTIQDRCSWQQNEIQQLNEQIRKYRNDYESLNQNYILLERESEIKYSQQNSKELEVLKQRINQYEQRVFQYESQIQQLRMQIQNQESQFEQSYKERLKVELSFAEQKFNQQGRFELQSLQQQYKSLQNQYDQLLVQYQESNIELRQVNQFESQNLRDELQSLRQINLQYSQEITNLKEQNLKYKNEYEQINQRIILIQRESESFKSSSIELDKLSSKLKELDYELQAKNQENNQLQLELRNLDMQVRDELEQQFISRLTVERQNLENRLIQQNKQELKQLSFQLQQSQIELNQQISKYQKLEQQYNLTKIEITQIRSQQSNINIEQLKRLQITNTEYEQDIQTLKIEIERQKNIKQEQENKIQVLITSVTDYESRLHILEQENARLENKIKRQIFTEKQNDQMIVNQLVGQQISGINKSNLQVVAKQSGINQVSQIPSSYNQYTDWFQNDVKSSQFSQKILNPQTQISKYLSPDKNYQTQRVVTTKSVKQAIMSSANQG</sequence>
<evidence type="ECO:0000256" key="6">
    <source>
        <dbReference type="ARBA" id="ARBA00022840"/>
    </source>
</evidence>
<dbReference type="GO" id="GO:0005634">
    <property type="term" value="C:nucleus"/>
    <property type="evidence" value="ECO:0007669"/>
    <property type="project" value="UniProtKB-SubCell"/>
</dbReference>
<keyword evidence="8" id="KW-0233">DNA recombination</keyword>
<keyword evidence="7 11" id="KW-0175">Coiled coil</keyword>
<keyword evidence="3" id="KW-0158">Chromosome</keyword>
<evidence type="ECO:0000256" key="10">
    <source>
        <dbReference type="ARBA" id="ARBA00023242"/>
    </source>
</evidence>
<protein>
    <submittedName>
        <fullName evidence="12">Uncharacterized protein</fullName>
    </submittedName>
</protein>
<evidence type="ECO:0000313" key="12">
    <source>
        <dbReference type="EMBL" id="CAD8128799.1"/>
    </source>
</evidence>
<accession>A0A8S1RP54</accession>
<feature type="coiled-coil region" evidence="11">
    <location>
        <begin position="65"/>
        <end position="952"/>
    </location>
</feature>
<keyword evidence="13" id="KW-1185">Reference proteome</keyword>
<keyword evidence="5" id="KW-0227">DNA damage</keyword>
<evidence type="ECO:0000256" key="7">
    <source>
        <dbReference type="ARBA" id="ARBA00023054"/>
    </source>
</evidence>
<keyword evidence="6" id="KW-0067">ATP-binding</keyword>
<keyword evidence="9" id="KW-0234">DNA repair</keyword>
<dbReference type="GO" id="GO:0003697">
    <property type="term" value="F:single-stranded DNA binding"/>
    <property type="evidence" value="ECO:0007669"/>
    <property type="project" value="TreeGrafter"/>
</dbReference>
<comment type="caution">
    <text evidence="12">The sequence shown here is derived from an EMBL/GenBank/DDBJ whole genome shotgun (WGS) entry which is preliminary data.</text>
</comment>
<dbReference type="GO" id="GO:0035861">
    <property type="term" value="C:site of double-strand break"/>
    <property type="evidence" value="ECO:0007669"/>
    <property type="project" value="TreeGrafter"/>
</dbReference>
<comment type="subcellular location">
    <subcellularLocation>
        <location evidence="2">Chromosome</location>
    </subcellularLocation>
    <subcellularLocation>
        <location evidence="1">Nucleus</location>
    </subcellularLocation>
</comment>
<dbReference type="GO" id="GO:0030915">
    <property type="term" value="C:Smc5-Smc6 complex"/>
    <property type="evidence" value="ECO:0007669"/>
    <property type="project" value="TreeGrafter"/>
</dbReference>
<evidence type="ECO:0000256" key="11">
    <source>
        <dbReference type="SAM" id="Coils"/>
    </source>
</evidence>
<evidence type="ECO:0000256" key="4">
    <source>
        <dbReference type="ARBA" id="ARBA00022741"/>
    </source>
</evidence>
<dbReference type="EMBL" id="CAJJDN010000197">
    <property type="protein sequence ID" value="CAD8128799.1"/>
    <property type="molecule type" value="Genomic_DNA"/>
</dbReference>
<gene>
    <name evidence="12" type="ORF">PSON_ATCC_30995.1.T1970019</name>
</gene>
<keyword evidence="10" id="KW-0539">Nucleus</keyword>
<evidence type="ECO:0000313" key="13">
    <source>
        <dbReference type="Proteomes" id="UP000692954"/>
    </source>
</evidence>
<dbReference type="GO" id="GO:0003684">
    <property type="term" value="F:damaged DNA binding"/>
    <property type="evidence" value="ECO:0007669"/>
    <property type="project" value="TreeGrafter"/>
</dbReference>
<evidence type="ECO:0000256" key="8">
    <source>
        <dbReference type="ARBA" id="ARBA00023172"/>
    </source>
</evidence>
<evidence type="ECO:0000256" key="1">
    <source>
        <dbReference type="ARBA" id="ARBA00004123"/>
    </source>
</evidence>